<sequence length="206" mass="23504">MNMGTLTAGRLTEAGFATRVADRPSLDTVVVECDRAYYKIEDEYNYAVPQQCSNSSAACEAVDFKQTRELKYKQRSRVMEAILKTQPLRLDQSADPDLLSFLRDRYDLPKEEASSLRCIERYERGRIQRRRGNDPFVVLGLCLTIVSELKSILTEPRLSSPPDLKVGSTLCYEGCTYKYPLSIMSCDEGGPDKYTFRPDEDEQRKV</sequence>
<gene>
    <name evidence="1" type="ORF">EVAR_64421_1</name>
</gene>
<proteinExistence type="predicted"/>
<dbReference type="AlphaFoldDB" id="A0A4C1ZH69"/>
<protein>
    <submittedName>
        <fullName evidence="1">Uncharacterized protein</fullName>
    </submittedName>
</protein>
<organism evidence="1 2">
    <name type="scientific">Eumeta variegata</name>
    <name type="common">Bagworm moth</name>
    <name type="synonym">Eumeta japonica</name>
    <dbReference type="NCBI Taxonomy" id="151549"/>
    <lineage>
        <taxon>Eukaryota</taxon>
        <taxon>Metazoa</taxon>
        <taxon>Ecdysozoa</taxon>
        <taxon>Arthropoda</taxon>
        <taxon>Hexapoda</taxon>
        <taxon>Insecta</taxon>
        <taxon>Pterygota</taxon>
        <taxon>Neoptera</taxon>
        <taxon>Endopterygota</taxon>
        <taxon>Lepidoptera</taxon>
        <taxon>Glossata</taxon>
        <taxon>Ditrysia</taxon>
        <taxon>Tineoidea</taxon>
        <taxon>Psychidae</taxon>
        <taxon>Oiketicinae</taxon>
        <taxon>Eumeta</taxon>
    </lineage>
</organism>
<reference evidence="1 2" key="1">
    <citation type="journal article" date="2019" name="Commun. Biol.">
        <title>The bagworm genome reveals a unique fibroin gene that provides high tensile strength.</title>
        <authorList>
            <person name="Kono N."/>
            <person name="Nakamura H."/>
            <person name="Ohtoshi R."/>
            <person name="Tomita M."/>
            <person name="Numata K."/>
            <person name="Arakawa K."/>
        </authorList>
    </citation>
    <scope>NUCLEOTIDE SEQUENCE [LARGE SCALE GENOMIC DNA]</scope>
</reference>
<dbReference type="Proteomes" id="UP000299102">
    <property type="component" value="Unassembled WGS sequence"/>
</dbReference>
<evidence type="ECO:0000313" key="2">
    <source>
        <dbReference type="Proteomes" id="UP000299102"/>
    </source>
</evidence>
<dbReference type="EMBL" id="BGZK01001890">
    <property type="protein sequence ID" value="GBP87846.1"/>
    <property type="molecule type" value="Genomic_DNA"/>
</dbReference>
<evidence type="ECO:0000313" key="1">
    <source>
        <dbReference type="EMBL" id="GBP87846.1"/>
    </source>
</evidence>
<comment type="caution">
    <text evidence="1">The sequence shown here is derived from an EMBL/GenBank/DDBJ whole genome shotgun (WGS) entry which is preliminary data.</text>
</comment>
<accession>A0A4C1ZH69</accession>
<keyword evidence="2" id="KW-1185">Reference proteome</keyword>
<name>A0A4C1ZH69_EUMVA</name>